<evidence type="ECO:0000256" key="1">
    <source>
        <dbReference type="SAM" id="MobiDB-lite"/>
    </source>
</evidence>
<proteinExistence type="predicted"/>
<reference evidence="2" key="2">
    <citation type="submission" date="2023-05" db="EMBL/GenBank/DDBJ databases">
        <authorList>
            <person name="Schelkunov M.I."/>
        </authorList>
    </citation>
    <scope>NUCLEOTIDE SEQUENCE</scope>
    <source>
        <strain evidence="2">Hsosn_3</strain>
        <tissue evidence="2">Leaf</tissue>
    </source>
</reference>
<dbReference type="AlphaFoldDB" id="A0AAD8M948"/>
<evidence type="ECO:0000313" key="3">
    <source>
        <dbReference type="Proteomes" id="UP001237642"/>
    </source>
</evidence>
<reference evidence="2" key="1">
    <citation type="submission" date="2023-02" db="EMBL/GenBank/DDBJ databases">
        <title>Genome of toxic invasive species Heracleum sosnowskyi carries increased number of genes despite the absence of recent whole-genome duplications.</title>
        <authorList>
            <person name="Schelkunov M."/>
            <person name="Shtratnikova V."/>
            <person name="Makarenko M."/>
            <person name="Klepikova A."/>
            <person name="Omelchenko D."/>
            <person name="Novikova G."/>
            <person name="Obukhova E."/>
            <person name="Bogdanov V."/>
            <person name="Penin A."/>
            <person name="Logacheva M."/>
        </authorList>
    </citation>
    <scope>NUCLEOTIDE SEQUENCE</scope>
    <source>
        <strain evidence="2">Hsosn_3</strain>
        <tissue evidence="2">Leaf</tissue>
    </source>
</reference>
<keyword evidence="3" id="KW-1185">Reference proteome</keyword>
<comment type="caution">
    <text evidence="2">The sequence shown here is derived from an EMBL/GenBank/DDBJ whole genome shotgun (WGS) entry which is preliminary data.</text>
</comment>
<evidence type="ECO:0000313" key="2">
    <source>
        <dbReference type="EMBL" id="KAK1365236.1"/>
    </source>
</evidence>
<dbReference type="EMBL" id="JAUIZM010000009">
    <property type="protein sequence ID" value="KAK1365236.1"/>
    <property type="molecule type" value="Genomic_DNA"/>
</dbReference>
<sequence length="244" mass="27899">MDKNPIPPGRNSLDMQSLETDSDISDSDVFAEVWNYVVENPHYLGIELAYLDNGLRRVPTNISQVPPDISQVTNDISNNYLVESDVLRGIEASTSKSPCKRARLTSTSIGYKPPMPNPRECYQGWQIQLPSVIKNKEMITYKEIMSYNYKPVTPPSKCFKVQAIPSFKHKTLKQKEEEKLQQSEIYSSLKPKLGRELAKTRTKSNTKPAVKIACLYTLPTELNPIYWEKAAQHFLGMENEIQWK</sequence>
<accession>A0AAD8M948</accession>
<protein>
    <submittedName>
        <fullName evidence="2">Uncharacterized protein</fullName>
    </submittedName>
</protein>
<dbReference type="Proteomes" id="UP001237642">
    <property type="component" value="Unassembled WGS sequence"/>
</dbReference>
<name>A0AAD8M948_9APIA</name>
<feature type="region of interest" description="Disordered" evidence="1">
    <location>
        <begin position="1"/>
        <end position="21"/>
    </location>
</feature>
<organism evidence="2 3">
    <name type="scientific">Heracleum sosnowskyi</name>
    <dbReference type="NCBI Taxonomy" id="360622"/>
    <lineage>
        <taxon>Eukaryota</taxon>
        <taxon>Viridiplantae</taxon>
        <taxon>Streptophyta</taxon>
        <taxon>Embryophyta</taxon>
        <taxon>Tracheophyta</taxon>
        <taxon>Spermatophyta</taxon>
        <taxon>Magnoliopsida</taxon>
        <taxon>eudicotyledons</taxon>
        <taxon>Gunneridae</taxon>
        <taxon>Pentapetalae</taxon>
        <taxon>asterids</taxon>
        <taxon>campanulids</taxon>
        <taxon>Apiales</taxon>
        <taxon>Apiaceae</taxon>
        <taxon>Apioideae</taxon>
        <taxon>apioid superclade</taxon>
        <taxon>Tordylieae</taxon>
        <taxon>Tordyliinae</taxon>
        <taxon>Heracleum</taxon>
    </lineage>
</organism>
<gene>
    <name evidence="2" type="ORF">POM88_040797</name>
</gene>